<evidence type="ECO:0000313" key="2">
    <source>
        <dbReference type="RefSeq" id="XP_073940759.1"/>
    </source>
</evidence>
<keyword evidence="1" id="KW-1185">Reference proteome</keyword>
<reference evidence="2" key="1">
    <citation type="submission" date="2025-08" db="UniProtKB">
        <authorList>
            <consortium name="RefSeq"/>
        </authorList>
    </citation>
    <scope>IDENTIFICATION</scope>
</reference>
<sequence length="376" mass="41382">MGFLENEGSWSLSFAGSGYLGLYHVGVTQCLHQRAPHLLKGARRIYGSSSGVLNAVSIICGMSTDYCCSSLLGLVKQLQQLSLGILHPAYAPIEYIKQQLKDALPSNGHILATQRLGISLTHWPDGRNYIVTDFATRDELIQALVCSLYLPFYCGVIPPEFRGEVVADNCRQGYLDALRFLETRGLTKEPVLWTLVSKEPPAPAEGTKGAGQDRGQQAALSISWDVPHVLVKDVPDFEQLAPELEAGLKKACRRDQGPWTRFRCSVPGRALTYLMLPCTLPFEYIYFRSRRLVVWLPEVPADLCWMQGLLKDVTLELYTRVRDQLLRPGSLLVPSIMDSDPLQPGAAAPVDLAMEFGTTHQACGAPGRAKPVTGLS</sequence>
<name>A0AC58NGN2_CASCN</name>
<gene>
    <name evidence="2" type="primary">Pnpla5</name>
</gene>
<dbReference type="RefSeq" id="XP_073940759.1">
    <property type="nucleotide sequence ID" value="XM_074084658.1"/>
</dbReference>
<organism evidence="1 2">
    <name type="scientific">Castor canadensis</name>
    <name type="common">American beaver</name>
    <dbReference type="NCBI Taxonomy" id="51338"/>
    <lineage>
        <taxon>Eukaryota</taxon>
        <taxon>Metazoa</taxon>
        <taxon>Chordata</taxon>
        <taxon>Craniata</taxon>
        <taxon>Vertebrata</taxon>
        <taxon>Euteleostomi</taxon>
        <taxon>Mammalia</taxon>
        <taxon>Eutheria</taxon>
        <taxon>Euarchontoglires</taxon>
        <taxon>Glires</taxon>
        <taxon>Rodentia</taxon>
        <taxon>Castorimorpha</taxon>
        <taxon>Castoridae</taxon>
        <taxon>Castor</taxon>
    </lineage>
</organism>
<proteinExistence type="predicted"/>
<protein>
    <submittedName>
        <fullName evidence="2">Patatin-like phospholipase domain-containing protein 5 isoform X3</fullName>
    </submittedName>
</protein>
<accession>A0AC58NGN2</accession>
<dbReference type="Proteomes" id="UP001732720">
    <property type="component" value="Chromosome 8"/>
</dbReference>
<evidence type="ECO:0000313" key="1">
    <source>
        <dbReference type="Proteomes" id="UP001732720"/>
    </source>
</evidence>